<dbReference type="InterPro" id="IPR000568">
    <property type="entry name" value="ATP_synth_F0_asu"/>
</dbReference>
<keyword evidence="4" id="KW-0138">CF(0)</keyword>
<evidence type="ECO:0000256" key="11">
    <source>
        <dbReference type="RuleBase" id="RU004450"/>
    </source>
</evidence>
<keyword evidence="9 12" id="KW-0472">Membrane</keyword>
<dbReference type="PANTHER" id="PTHR11410">
    <property type="entry name" value="ATP SYNTHASE SUBUNIT A"/>
    <property type="match status" value="1"/>
</dbReference>
<evidence type="ECO:0000256" key="3">
    <source>
        <dbReference type="ARBA" id="ARBA00022448"/>
    </source>
</evidence>
<feature type="transmembrane region" description="Helical" evidence="12">
    <location>
        <begin position="20"/>
        <end position="45"/>
    </location>
</feature>
<keyword evidence="13" id="KW-0496">Mitochondrion</keyword>
<dbReference type="Gene3D" id="1.20.120.220">
    <property type="entry name" value="ATP synthase, F0 complex, subunit A"/>
    <property type="match status" value="1"/>
</dbReference>
<evidence type="ECO:0000256" key="10">
    <source>
        <dbReference type="ARBA" id="ARBA00023310"/>
    </source>
</evidence>
<dbReference type="SUPFAM" id="SSF81336">
    <property type="entry name" value="F1F0 ATP synthase subunit A"/>
    <property type="match status" value="1"/>
</dbReference>
<keyword evidence="10" id="KW-0066">ATP synthesis</keyword>
<feature type="transmembrane region" description="Helical" evidence="12">
    <location>
        <begin position="183"/>
        <end position="216"/>
    </location>
</feature>
<keyword evidence="7 12" id="KW-1133">Transmembrane helix</keyword>
<comment type="subcellular location">
    <subcellularLocation>
        <location evidence="1">Membrane</location>
        <topology evidence="1">Multi-pass membrane protein</topology>
    </subcellularLocation>
    <subcellularLocation>
        <location evidence="11">Mitochondrion inner membrane</location>
        <topology evidence="11">Multi-pass membrane protein</topology>
    </subcellularLocation>
</comment>
<proteinExistence type="inferred from homology"/>
<dbReference type="RefSeq" id="YP_001974529.1">
    <property type="nucleotide sequence ID" value="NC_010961.1"/>
</dbReference>
<dbReference type="GeneID" id="6390795"/>
<evidence type="ECO:0000256" key="1">
    <source>
        <dbReference type="ARBA" id="ARBA00004141"/>
    </source>
</evidence>
<feature type="transmembrane region" description="Helical" evidence="12">
    <location>
        <begin position="66"/>
        <end position="94"/>
    </location>
</feature>
<comment type="similarity">
    <text evidence="2">Belongs to the ATPase A chain family.</text>
</comment>
<keyword evidence="8" id="KW-0406">Ion transport</keyword>
<evidence type="ECO:0000256" key="7">
    <source>
        <dbReference type="ARBA" id="ARBA00022989"/>
    </source>
</evidence>
<dbReference type="PROSITE" id="PS00449">
    <property type="entry name" value="ATPASE_A"/>
    <property type="match status" value="1"/>
</dbReference>
<dbReference type="NCBIfam" id="TIGR01131">
    <property type="entry name" value="ATP_synt_6_or_A"/>
    <property type="match status" value="1"/>
</dbReference>
<evidence type="ECO:0000256" key="8">
    <source>
        <dbReference type="ARBA" id="ARBA00023065"/>
    </source>
</evidence>
<dbReference type="GO" id="GO:0045259">
    <property type="term" value="C:proton-transporting ATP synthase complex"/>
    <property type="evidence" value="ECO:0007669"/>
    <property type="project" value="UniProtKB-KW"/>
</dbReference>
<evidence type="ECO:0000256" key="9">
    <source>
        <dbReference type="ARBA" id="ARBA00023136"/>
    </source>
</evidence>
<feature type="transmembrane region" description="Helical" evidence="12">
    <location>
        <begin position="100"/>
        <end position="120"/>
    </location>
</feature>
<evidence type="ECO:0000256" key="2">
    <source>
        <dbReference type="ARBA" id="ARBA00006810"/>
    </source>
</evidence>
<dbReference type="PANTHER" id="PTHR11410:SF0">
    <property type="entry name" value="ATP SYNTHASE SUBUNIT A"/>
    <property type="match status" value="1"/>
</dbReference>
<reference evidence="13" key="1">
    <citation type="submission" date="2007-05" db="EMBL/GenBank/DDBJ databases">
        <title>The complete mitochondrial genome of Metaperipatus inae (Onychophora, Peripatopsidae).</title>
        <authorList>
            <person name="Braband A."/>
            <person name="Mayer G."/>
            <person name="Podsiadlowski L."/>
        </authorList>
    </citation>
    <scope>NUCLEOTIDE SEQUENCE</scope>
</reference>
<name>B3F5K2_9BILA</name>
<protein>
    <recommendedName>
        <fullName evidence="11">ATP synthase subunit a</fullName>
    </recommendedName>
</protein>
<evidence type="ECO:0000256" key="6">
    <source>
        <dbReference type="ARBA" id="ARBA00022781"/>
    </source>
</evidence>
<keyword evidence="5 12" id="KW-0812">Transmembrane</keyword>
<organism evidence="13">
    <name type="scientific">Metaperipatus inae</name>
    <dbReference type="NCBI Taxonomy" id="444703"/>
    <lineage>
        <taxon>Eukaryota</taxon>
        <taxon>Metazoa</taxon>
        <taxon>Ecdysozoa</taxon>
        <taxon>Onychophora</taxon>
        <taxon>Udeonychophora</taxon>
        <taxon>Euonychophora</taxon>
        <taxon>Peripatopsidae</taxon>
        <taxon>Metaperipatus</taxon>
    </lineage>
</organism>
<accession>B3F5K2</accession>
<dbReference type="EMBL" id="EF624055">
    <property type="protein sequence ID" value="ABQ95560.1"/>
    <property type="molecule type" value="Genomic_DNA"/>
</dbReference>
<dbReference type="AlphaFoldDB" id="B3F5K2"/>
<gene>
    <name evidence="13" type="primary">ATP6</name>
</gene>
<dbReference type="CDD" id="cd00310">
    <property type="entry name" value="ATP-synt_Fo_a_6"/>
    <property type="match status" value="1"/>
</dbReference>
<evidence type="ECO:0000313" key="13">
    <source>
        <dbReference type="EMBL" id="ABQ95560.1"/>
    </source>
</evidence>
<keyword evidence="6" id="KW-0375">Hydrogen ion transport</keyword>
<evidence type="ECO:0000256" key="4">
    <source>
        <dbReference type="ARBA" id="ARBA00022547"/>
    </source>
</evidence>
<dbReference type="CTD" id="4508"/>
<dbReference type="GO" id="GO:0046933">
    <property type="term" value="F:proton-transporting ATP synthase activity, rotational mechanism"/>
    <property type="evidence" value="ECO:0007669"/>
    <property type="project" value="TreeGrafter"/>
</dbReference>
<dbReference type="InterPro" id="IPR023011">
    <property type="entry name" value="ATP_synth_F0_asu_AS"/>
</dbReference>
<dbReference type="PRINTS" id="PR00123">
    <property type="entry name" value="ATPASEA"/>
</dbReference>
<dbReference type="Pfam" id="PF00119">
    <property type="entry name" value="ATP-synt_A"/>
    <property type="match status" value="1"/>
</dbReference>
<dbReference type="InterPro" id="IPR035908">
    <property type="entry name" value="F0_ATP_A_sf"/>
</dbReference>
<sequence>MMMNLFSIFDPISSIMNLSVNWVSMMLGLILMPFSYWMFSSRLFLLKMGLFKVFHKEMKTLMMDSYILGSTMIFIGLFYMVMLNNILGLLPYVFTSTSHMVITLSLSLTLWLSFMLFGWLNKSYYMFTHLVPQGTPMLLVSFMVCIESISNIIRPLTLAIRLAANMIAGHLLLSLLGSQGMVVSYYILFFILISQILLLILELAVSLIQAYVFMILSVLYSSEVY</sequence>
<dbReference type="InterPro" id="IPR045083">
    <property type="entry name" value="ATP_synth_F0_asu_bact/mt"/>
</dbReference>
<evidence type="ECO:0000256" key="5">
    <source>
        <dbReference type="ARBA" id="ARBA00022692"/>
    </source>
</evidence>
<dbReference type="GO" id="GO:0005743">
    <property type="term" value="C:mitochondrial inner membrane"/>
    <property type="evidence" value="ECO:0007669"/>
    <property type="project" value="UniProtKB-SubCell"/>
</dbReference>
<evidence type="ECO:0000256" key="12">
    <source>
        <dbReference type="SAM" id="Phobius"/>
    </source>
</evidence>
<geneLocation type="mitochondrion" evidence="13"/>
<keyword evidence="3" id="KW-0813">Transport</keyword>